<keyword evidence="1" id="KW-0812">Transmembrane</keyword>
<protein>
    <submittedName>
        <fullName evidence="2">Uncharacterized protein</fullName>
    </submittedName>
</protein>
<organism evidence="2 3">
    <name type="scientific">Hyaloscypha variabilis (strain UAMH 11265 / GT02V1 / F)</name>
    <name type="common">Meliniomyces variabilis</name>
    <dbReference type="NCBI Taxonomy" id="1149755"/>
    <lineage>
        <taxon>Eukaryota</taxon>
        <taxon>Fungi</taxon>
        <taxon>Dikarya</taxon>
        <taxon>Ascomycota</taxon>
        <taxon>Pezizomycotina</taxon>
        <taxon>Leotiomycetes</taxon>
        <taxon>Helotiales</taxon>
        <taxon>Hyaloscyphaceae</taxon>
        <taxon>Hyaloscypha</taxon>
        <taxon>Hyaloscypha variabilis</taxon>
    </lineage>
</organism>
<feature type="transmembrane region" description="Helical" evidence="1">
    <location>
        <begin position="61"/>
        <end position="82"/>
    </location>
</feature>
<name>A0A2J6SAG3_HYAVF</name>
<gene>
    <name evidence="2" type="ORF">L207DRAFT_163292</name>
</gene>
<keyword evidence="3" id="KW-1185">Reference proteome</keyword>
<proteinExistence type="predicted"/>
<dbReference type="Proteomes" id="UP000235786">
    <property type="component" value="Unassembled WGS sequence"/>
</dbReference>
<feature type="transmembrane region" description="Helical" evidence="1">
    <location>
        <begin position="94"/>
        <end position="113"/>
    </location>
</feature>
<evidence type="ECO:0000256" key="1">
    <source>
        <dbReference type="SAM" id="Phobius"/>
    </source>
</evidence>
<evidence type="ECO:0000313" key="2">
    <source>
        <dbReference type="EMBL" id="PMD47742.1"/>
    </source>
</evidence>
<evidence type="ECO:0000313" key="3">
    <source>
        <dbReference type="Proteomes" id="UP000235786"/>
    </source>
</evidence>
<keyword evidence="1" id="KW-0472">Membrane</keyword>
<accession>A0A2J6SAG3</accession>
<reference evidence="2 3" key="1">
    <citation type="submission" date="2016-04" db="EMBL/GenBank/DDBJ databases">
        <title>A degradative enzymes factory behind the ericoid mycorrhizal symbiosis.</title>
        <authorList>
            <consortium name="DOE Joint Genome Institute"/>
            <person name="Martino E."/>
            <person name="Morin E."/>
            <person name="Grelet G."/>
            <person name="Kuo A."/>
            <person name="Kohler A."/>
            <person name="Daghino S."/>
            <person name="Barry K."/>
            <person name="Choi C."/>
            <person name="Cichocki N."/>
            <person name="Clum A."/>
            <person name="Copeland A."/>
            <person name="Hainaut M."/>
            <person name="Haridas S."/>
            <person name="Labutti K."/>
            <person name="Lindquist E."/>
            <person name="Lipzen A."/>
            <person name="Khouja H.-R."/>
            <person name="Murat C."/>
            <person name="Ohm R."/>
            <person name="Olson A."/>
            <person name="Spatafora J."/>
            <person name="Veneault-Fourrey C."/>
            <person name="Henrissat B."/>
            <person name="Grigoriev I."/>
            <person name="Martin F."/>
            <person name="Perotto S."/>
        </authorList>
    </citation>
    <scope>NUCLEOTIDE SEQUENCE [LARGE SCALE GENOMIC DNA]</scope>
    <source>
        <strain evidence="2 3">F</strain>
    </source>
</reference>
<keyword evidence="1" id="KW-1133">Transmembrane helix</keyword>
<dbReference type="EMBL" id="KZ613938">
    <property type="protein sequence ID" value="PMD47742.1"/>
    <property type="molecule type" value="Genomic_DNA"/>
</dbReference>
<dbReference type="AlphaFoldDB" id="A0A2J6SAG3"/>
<sequence length="151" mass="17625">MHLRVYRAFIDFLKKMQRKWSRAQCSTSRIAPTCINPCSFSSLFSLDVAPSQKSLSIVRKTLPLCLHFLDIAILIVYVLISASSDKYVVESSEYRRKACGPFTVLFGVLLGYFERFFKDFTSSYWAPHPYKSIRRTSERKEPRRTDLSRCF</sequence>